<comment type="caution">
    <text evidence="2">The sequence shown here is derived from an EMBL/GenBank/DDBJ whole genome shotgun (WGS) entry which is preliminary data.</text>
</comment>
<protein>
    <recommendedName>
        <fullName evidence="4">Calx-beta domain-containing protein</fullName>
    </recommendedName>
</protein>
<keyword evidence="3" id="KW-1185">Reference proteome</keyword>
<dbReference type="RefSeq" id="WP_386119395.1">
    <property type="nucleotide sequence ID" value="NZ_JBHTKM010000063.1"/>
</dbReference>
<feature type="signal peptide" evidence="1">
    <location>
        <begin position="1"/>
        <end position="21"/>
    </location>
</feature>
<evidence type="ECO:0000313" key="2">
    <source>
        <dbReference type="EMBL" id="MFD1017575.1"/>
    </source>
</evidence>
<name>A0ABW3KXA8_9FLAO</name>
<evidence type="ECO:0000313" key="3">
    <source>
        <dbReference type="Proteomes" id="UP001597086"/>
    </source>
</evidence>
<organism evidence="2 3">
    <name type="scientific">Winogradskyella rapida</name>
    <dbReference type="NCBI Taxonomy" id="549701"/>
    <lineage>
        <taxon>Bacteria</taxon>
        <taxon>Pseudomonadati</taxon>
        <taxon>Bacteroidota</taxon>
        <taxon>Flavobacteriia</taxon>
        <taxon>Flavobacteriales</taxon>
        <taxon>Flavobacteriaceae</taxon>
        <taxon>Winogradskyella</taxon>
    </lineage>
</organism>
<accession>A0ABW3KXA8</accession>
<dbReference type="Proteomes" id="UP001597086">
    <property type="component" value="Unassembled WGS sequence"/>
</dbReference>
<feature type="chain" id="PRO_5046322242" description="Calx-beta domain-containing protein" evidence="1">
    <location>
        <begin position="22"/>
        <end position="242"/>
    </location>
</feature>
<dbReference type="EMBL" id="JBHTKM010000063">
    <property type="protein sequence ID" value="MFD1017575.1"/>
    <property type="molecule type" value="Genomic_DNA"/>
</dbReference>
<proteinExistence type="predicted"/>
<evidence type="ECO:0000256" key="1">
    <source>
        <dbReference type="SAM" id="SignalP"/>
    </source>
</evidence>
<gene>
    <name evidence="2" type="ORF">ACFQ13_16730</name>
</gene>
<keyword evidence="1" id="KW-0732">Signal</keyword>
<evidence type="ECO:0008006" key="4">
    <source>
        <dbReference type="Google" id="ProtNLM"/>
    </source>
</evidence>
<reference evidence="3" key="1">
    <citation type="journal article" date="2019" name="Int. J. Syst. Evol. Microbiol.">
        <title>The Global Catalogue of Microorganisms (GCM) 10K type strain sequencing project: providing services to taxonomists for standard genome sequencing and annotation.</title>
        <authorList>
            <consortium name="The Broad Institute Genomics Platform"/>
            <consortium name="The Broad Institute Genome Sequencing Center for Infectious Disease"/>
            <person name="Wu L."/>
            <person name="Ma J."/>
        </authorList>
    </citation>
    <scope>NUCLEOTIDE SEQUENCE [LARGE SCALE GENOMIC DNA]</scope>
    <source>
        <strain evidence="3">CCUG 56098</strain>
    </source>
</reference>
<sequence length="242" mass="25924">MKKYYKYLAVLTAVVMFNCEADDESKLSNYVGFELSPTNLVLEQNSTGSVDVKVYASEVSSSDRTFALEVDPTSTLATTYSVPATVTIPANTNEGVISVTVTDDENLSFDDAVAQVLTIDFTPTAGVANGDSFSINVTEACPSIYVTLSITTDDWPDETSWELFNLDSGQVSLYAGGPYVNPDDDFTTINNEWCLLPGTYGVVVFDSYGDGGSTYTVTSGSTVFVEPTTLTSANSSSVFTIE</sequence>